<dbReference type="InterPro" id="IPR024973">
    <property type="entry name" value="ESPR"/>
</dbReference>
<dbReference type="InterPro" id="IPR005546">
    <property type="entry name" value="Autotransporte_beta"/>
</dbReference>
<dbReference type="GO" id="GO:0019867">
    <property type="term" value="C:outer membrane"/>
    <property type="evidence" value="ECO:0007669"/>
    <property type="project" value="InterPro"/>
</dbReference>
<dbReference type="SUPFAM" id="SSF103515">
    <property type="entry name" value="Autotransporter"/>
    <property type="match status" value="1"/>
</dbReference>
<gene>
    <name evidence="2" type="ORF">HMPREF1476_00601</name>
</gene>
<dbReference type="Proteomes" id="UP000014400">
    <property type="component" value="Unassembled WGS sequence"/>
</dbReference>
<organism evidence="2 3">
    <name type="scientific">Sutterella wadsworthensis HGA0223</name>
    <dbReference type="NCBI Taxonomy" id="1203554"/>
    <lineage>
        <taxon>Bacteria</taxon>
        <taxon>Pseudomonadati</taxon>
        <taxon>Pseudomonadota</taxon>
        <taxon>Betaproteobacteria</taxon>
        <taxon>Burkholderiales</taxon>
        <taxon>Sutterellaceae</taxon>
        <taxon>Sutterella</taxon>
    </lineage>
</organism>
<accession>S3C0F9</accession>
<protein>
    <submittedName>
        <fullName evidence="2">Outer membrane autotransporter barrel domain-containing protein</fullName>
    </submittedName>
</protein>
<name>S3C0F9_9BURK</name>
<dbReference type="SMART" id="SM00869">
    <property type="entry name" value="Autotransporter"/>
    <property type="match status" value="1"/>
</dbReference>
<dbReference type="Pfam" id="PF03797">
    <property type="entry name" value="Autotransporter"/>
    <property type="match status" value="1"/>
</dbReference>
<dbReference type="InterPro" id="IPR036709">
    <property type="entry name" value="Autotransporte_beta_dom_sf"/>
</dbReference>
<dbReference type="PATRIC" id="fig|1203554.3.peg.587"/>
<dbReference type="InterPro" id="IPR006315">
    <property type="entry name" value="OM_autotransptr_brl_dom"/>
</dbReference>
<dbReference type="RefSeq" id="WP_016473968.1">
    <property type="nucleotide sequence ID" value="NZ_KE150480.1"/>
</dbReference>
<keyword evidence="3" id="KW-1185">Reference proteome</keyword>
<reference evidence="2 3" key="1">
    <citation type="submission" date="2013-04" db="EMBL/GenBank/DDBJ databases">
        <title>The Genome Sequence of Sutterella wadsworthensis HGA0223.</title>
        <authorList>
            <consortium name="The Broad Institute Genomics Platform"/>
            <person name="Earl A."/>
            <person name="Ward D."/>
            <person name="Feldgarden M."/>
            <person name="Gevers D."/>
            <person name="Schmidt T.M."/>
            <person name="Dover J."/>
            <person name="Dai D."/>
            <person name="Walker B."/>
            <person name="Young S."/>
            <person name="Zeng Q."/>
            <person name="Gargeya S."/>
            <person name="Fitzgerald M."/>
            <person name="Haas B."/>
            <person name="Abouelleil A."/>
            <person name="Allen A.W."/>
            <person name="Alvarado L."/>
            <person name="Arachchi H.M."/>
            <person name="Berlin A.M."/>
            <person name="Chapman S.B."/>
            <person name="Gainer-Dewar J."/>
            <person name="Goldberg J."/>
            <person name="Griggs A."/>
            <person name="Gujja S."/>
            <person name="Hansen M."/>
            <person name="Howarth C."/>
            <person name="Imamovic A."/>
            <person name="Ireland A."/>
            <person name="Larimer J."/>
            <person name="McCowan C."/>
            <person name="Murphy C."/>
            <person name="Pearson M."/>
            <person name="Poon T.W."/>
            <person name="Priest M."/>
            <person name="Roberts A."/>
            <person name="Saif S."/>
            <person name="Shea T."/>
            <person name="Sisk P."/>
            <person name="Sykes S."/>
            <person name="Wortman J."/>
            <person name="Nusbaum C."/>
            <person name="Birren B."/>
        </authorList>
    </citation>
    <scope>NUCLEOTIDE SEQUENCE [LARGE SCALE GENOMIC DNA]</scope>
    <source>
        <strain evidence="2 3">HGA0223</strain>
    </source>
</reference>
<comment type="caution">
    <text evidence="2">The sequence shown here is derived from an EMBL/GenBank/DDBJ whole genome shotgun (WGS) entry which is preliminary data.</text>
</comment>
<proteinExistence type="predicted"/>
<dbReference type="HOGENOM" id="CLU_254482_0_0_4"/>
<dbReference type="Pfam" id="PF13018">
    <property type="entry name" value="ESPR"/>
    <property type="match status" value="1"/>
</dbReference>
<dbReference type="NCBIfam" id="TIGR01414">
    <property type="entry name" value="autotrans_barl"/>
    <property type="match status" value="1"/>
</dbReference>
<evidence type="ECO:0000313" key="2">
    <source>
        <dbReference type="EMBL" id="EPD99797.1"/>
    </source>
</evidence>
<feature type="domain" description="Autotransporter" evidence="1">
    <location>
        <begin position="1356"/>
        <end position="1626"/>
    </location>
</feature>
<dbReference type="eggNOG" id="COG4625">
    <property type="taxonomic scope" value="Bacteria"/>
</dbReference>
<evidence type="ECO:0000259" key="1">
    <source>
        <dbReference type="PROSITE" id="PS51208"/>
    </source>
</evidence>
<evidence type="ECO:0000313" key="3">
    <source>
        <dbReference type="Proteomes" id="UP000014400"/>
    </source>
</evidence>
<dbReference type="Gene3D" id="2.40.128.130">
    <property type="entry name" value="Autotransporter beta-domain"/>
    <property type="match status" value="1"/>
</dbReference>
<dbReference type="PROSITE" id="PS51208">
    <property type="entry name" value="AUTOTRANSPORTER"/>
    <property type="match status" value="1"/>
</dbReference>
<sequence>MNRNFKVVFSKARGALMVVNEATSSVQAKGTKTVIAAAVAALSLGAGVASAASVEYASAEIGSGASLTVTVDGSNTVLTPSGVVGTKADGTTGTMTKEDTVVSTGAYTLSGGELIINGGASFTGTVAADTATKKANGTITLNATNKDAAGASVTYTGLEGIYSTLNLNLNVFNAAATSGTPGSVKIGDSSKNLELKAGTLTTGTIASSVSGSTNKATAEITGSVLTFGEGTKPIGTTQEPDINNPGSSYIVNNAADVTLKITGAGLTRFMKGEINNAGTMEVTSTSSNVRVTDQVAVNNTGDLTLTATAGNVNFESDYTAGTTGHLVLKGNNVLFAGDLTADSLKFGSANTDLTKETNQVVIDGTISNTLNYESNVDVKTLTIEDNKTTVNGVLKADATAITDGKQQAGLTVADDINPSNKFVRAAAVSLGDITVGSAASGATGGTSFTLTNNAENAVEASSLTVVKNTNANTFKLDNGDFSVGKLTNQGNVTITAGEFSLTGEGSNASGAEITLADSAAASLVVAEGASLQNQGSIVNNNSQGKIYVGGTLTNAPAVTGTSPVAAGTIKAAAVEVDGVLSTALDTATYNVTTTTINTAGELQTSYNARLDGKTPSTSDVADALSISKQIDLAGKITAAGAEVQKYIVAAGGTFNLNSDKTFDTVQVAGTFATKDADVTLSVLDVKDAGTAKVNGGTLNVTTLKTAATTNTVTVEDGTLATSLTGLGLKYDATTKTIGADTTTTGAGKVATGSIVLETSSLLDLDLGSVTEVSKDKISELTGKVETSSKGLIDIGATKITEVEAAITNGKIDSADLVAGLTNDTIKSVTVTDLDEVKDHDAIYGAIEQADAAADSKNFTINDVSLTLTGTGNLVSYTNTTDGKKVPTLSTIKFSTPDSELVTTGEGAQIGQIGDGSDAAKGSLYVKSGDLTANGSVTINSLEVASGAKLSIADDKDGKGYDVTTGFAANNDESTALISGELAAANSAVTFGSTVMATYADGAYSFDNVNQVTGKLAAKTLTLKGDTLVAQGGTVEAGKLDANGKTVFVGDSASAGSLSVGELTAGSIYVDPTWKEDSSAAAVSLVAVMKAVADTVVEAGRSSIVSVGTNDVTAGTAAFAKTGFTLAKTDDTKKEYSINTKTVNSVVYAEGLQYAGNVYAGNYDADVSIGANSMLLIDATKVDATGEKSVFVEAVNMAANSVLYVDNVKNGDKISLTATRSGTSINADLVHEGDLLMGANKADLEKGVLSFEMEDQADLAKSGITGAGFGVIYAMYENGENVGNDNAVFFRNLVSTQTSAAYQQFSNGKYEWNTQTLNTILNDVAAIGATTGAQAVTMDAVNQMADTVAARTSILTQRAQGVNVWVDVNGGRFEGKKVMDGAGYSSDIYAGTLGADYQFANGAVLGAALTIGTADTDSKGTTAKTSMDSDLVGFSVYGSKTFADIWNVAGDIGYLQASNDVTESGYGFGDFSEDVNAFTLGVRGEVLTKAGSVNIVPHLGLRYTRLSTDSFKAGFNTEIDDQNIFQMPVGVTVSADFETSGWTIAPKFDLSVVPTFGDKDADLKLGITGVSASDDLSVRVIDSNPVQATLGVSATNGAWGFGLNYKLGVGSDDRMNNSFNANVRYAF</sequence>
<dbReference type="EMBL" id="ATCF01000012">
    <property type="protein sequence ID" value="EPD99797.1"/>
    <property type="molecule type" value="Genomic_DNA"/>
</dbReference>